<dbReference type="Pfam" id="PF13699">
    <property type="entry name" value="eCIS_core"/>
    <property type="match status" value="1"/>
</dbReference>
<gene>
    <name evidence="3" type="ORF">M0L44_11560</name>
</gene>
<feature type="region of interest" description="Disordered" evidence="1">
    <location>
        <begin position="73"/>
        <end position="94"/>
    </location>
</feature>
<proteinExistence type="predicted"/>
<dbReference type="InterPro" id="IPR025295">
    <property type="entry name" value="eCIS_core_dom"/>
</dbReference>
<dbReference type="Proteomes" id="UP001204851">
    <property type="component" value="Unassembled WGS sequence"/>
</dbReference>
<dbReference type="EMBL" id="JAMXMC010000006">
    <property type="protein sequence ID" value="MCO5977348.1"/>
    <property type="molecule type" value="Genomic_DNA"/>
</dbReference>
<dbReference type="InterPro" id="IPR044929">
    <property type="entry name" value="DNA/RNA_non-sp_Endonuclease_sf"/>
</dbReference>
<feature type="compositionally biased region" description="Low complexity" evidence="1">
    <location>
        <begin position="73"/>
        <end position="82"/>
    </location>
</feature>
<dbReference type="Gene3D" id="3.40.570.10">
    <property type="entry name" value="Extracellular Endonuclease, subunit A"/>
    <property type="match status" value="1"/>
</dbReference>
<keyword evidence="4" id="KW-1185">Reference proteome</keyword>
<dbReference type="RefSeq" id="WP_252769861.1">
    <property type="nucleotide sequence ID" value="NZ_JAMXMC010000006.1"/>
</dbReference>
<evidence type="ECO:0000313" key="3">
    <source>
        <dbReference type="EMBL" id="MCO5977348.1"/>
    </source>
</evidence>
<comment type="caution">
    <text evidence="3">The sequence shown here is derived from an EMBL/GenBank/DDBJ whole genome shotgun (WGS) entry which is preliminary data.</text>
</comment>
<protein>
    <submittedName>
        <fullName evidence="3">DUF4157 domain-containing protein</fullName>
    </submittedName>
</protein>
<feature type="region of interest" description="Disordered" evidence="1">
    <location>
        <begin position="1291"/>
        <end position="1340"/>
    </location>
</feature>
<name>A0ABT1BMI9_9BURK</name>
<feature type="compositionally biased region" description="Basic and acidic residues" evidence="1">
    <location>
        <begin position="1292"/>
        <end position="1302"/>
    </location>
</feature>
<evidence type="ECO:0000256" key="1">
    <source>
        <dbReference type="SAM" id="MobiDB-lite"/>
    </source>
</evidence>
<reference evidence="3 4" key="1">
    <citation type="submission" date="2022-06" db="EMBL/GenBank/DDBJ databases">
        <title>Ideonella sp. NS12-5 Genome sequencing and assembly.</title>
        <authorList>
            <person name="Jung Y."/>
        </authorList>
    </citation>
    <scope>NUCLEOTIDE SEQUENCE [LARGE SCALE GENOMIC DNA]</scope>
    <source>
        <strain evidence="3 4">NS12-5</strain>
    </source>
</reference>
<accession>A0ABT1BMI9</accession>
<feature type="domain" description="eCIS core" evidence="2">
    <location>
        <begin position="116"/>
        <end position="193"/>
    </location>
</feature>
<evidence type="ECO:0000259" key="2">
    <source>
        <dbReference type="Pfam" id="PF13699"/>
    </source>
</evidence>
<sequence length="1340" mass="143448">MQTLARLPPVSAARAPALAALRPKLRLGHAQDEAEHQADRLAARALGLAGPVALPAGDAQAQRAALRQVLGHAPRATTQSTQPTPPAADAPAPDEDAALPEALERELHALQAGGQPLPPPLRAEMEARFGMDLSGVRLHTGARAARINQALGAHAFALGEHIAFDSGRFQPGEPAGRFLLAHELAHVAQQRGAGDAPTGTAAHAPATVRGGFWGDLYDSVSGTLGDIADWAIDKVQELGWRLLESISPEFARTVRAIVDEGLLHWLGRQVARAWDGFIGGLRALVPFEGPRQLITLFDGLVRRAAGIAAALVAGRCEPLMAAIGELKTFVTEAVGVAWDKLSDFLRPIGEFFSRLWADFGAPALQWLQNFGGAVWEGIQDLGRRLWDWVRPVREAAARVWNWFSELLFGPATGDETTGSAGGVVGWLSAKAGAAWDAVRERTRPVWQPVAALAERVAALIPPAFVRQMGERAQQLAGGLDSAAAGMEGGDGVPAARQSLAAVLPGIQTVVAALRGLIQGAGAWLGERIAGVAGVITGLVGRLQASEWLSWLASAFGWLTEALDTLLAWARDQVAALFAGLLQGFDALSPFLTLVLETVHKLITVAGDLMQLPLLILGGVWRRVPACIREPIERFIQEQVLARIPVFGQFFSDPELWPRVQATALGILRRIFVDGDLAGAAWAFFQAVLRVLGLPAQLVVQVLAKAARAIGDILTNPIGFLLNLLRAAKAGFLLFFSNIGTHLLGGVTGWLFGQLQEAGIRPPADFSLRSILGFVLEVLGLTVENIFRRLAERVGPEVVARLRRMLDLATGVWRFVSVLATEGVAGLWRELQERLSGLWDQVLQGVGGWITEVVIARAQRWLTALLDPTGIMAVVNSLVALYNAIESFFQYLREMLEIVSRVLDGVLDIARGSIDTAAGFLENALGRAMPVAIGFLAHQLGLDGLGRRIGQMIERVQSRVNAAIDWLIERALRAGRAVLDLARRGASAVRGAVGRLRDWWRARQAFRSADGQEHHVFIQGSGRGAQLMVASEEMSYARFIARLSERASHASQADRSLATRLAGELDAAIQAAANAPVGAASAAAPAGGAAAVDHAAVIDAKLAELAQVTARLMPAGDGAASTLPVYGGTNTAGYGSSATVLRLTRQRSFQGSGPDRGLHTEAYTRLNQRRYRLGSSGSYYVLGHLLNHNLGGPGTTWQNLVPLSQGANNRRDDSMLHGFEKQVKDTVEAGSAVNFVVTARYAMPARAAEAQTALQRARAATTDGDRQHWLAVREVVQEEARIPSEVTLGAHTLRPDGQRDQRVGAETPVANVPPADQQLDQYEVQPRPGLLEAHRDELRSG</sequence>
<organism evidence="3 4">
    <name type="scientific">Ideonella oryzae</name>
    <dbReference type="NCBI Taxonomy" id="2937441"/>
    <lineage>
        <taxon>Bacteria</taxon>
        <taxon>Pseudomonadati</taxon>
        <taxon>Pseudomonadota</taxon>
        <taxon>Betaproteobacteria</taxon>
        <taxon>Burkholderiales</taxon>
        <taxon>Sphaerotilaceae</taxon>
        <taxon>Ideonella</taxon>
    </lineage>
</organism>
<evidence type="ECO:0000313" key="4">
    <source>
        <dbReference type="Proteomes" id="UP001204851"/>
    </source>
</evidence>
<feature type="compositionally biased region" description="Basic and acidic residues" evidence="1">
    <location>
        <begin position="1331"/>
        <end position="1340"/>
    </location>
</feature>